<protein>
    <submittedName>
        <fullName evidence="1">Uncharacterized protein</fullName>
    </submittedName>
</protein>
<dbReference type="EMBL" id="RCDD01000002">
    <property type="protein sequence ID" value="RLK59405.1"/>
    <property type="molecule type" value="Genomic_DNA"/>
</dbReference>
<sequence>MLSWLESLSSFREVAELDAGVKPSNTGELRRVCGQAATFALLSGTVLAVFSPTFDVLRNKETLADLVRARQQLSTDWRVALETVRRARAELKLSSTP</sequence>
<dbReference type="Proteomes" id="UP000282454">
    <property type="component" value="Unassembled WGS sequence"/>
</dbReference>
<evidence type="ECO:0000313" key="1">
    <source>
        <dbReference type="EMBL" id="RLK59405.1"/>
    </source>
</evidence>
<proteinExistence type="predicted"/>
<evidence type="ECO:0000313" key="2">
    <source>
        <dbReference type="Proteomes" id="UP000282454"/>
    </source>
</evidence>
<reference evidence="1 2" key="1">
    <citation type="submission" date="2018-10" db="EMBL/GenBank/DDBJ databases">
        <title>Genomic Encyclopedia of Archaeal and Bacterial Type Strains, Phase II (KMG-II): from individual species to whole genera.</title>
        <authorList>
            <person name="Goeker M."/>
        </authorList>
    </citation>
    <scope>NUCLEOTIDE SEQUENCE [LARGE SCALE GENOMIC DNA]</scope>
    <source>
        <strain evidence="1 2">DSM 45657</strain>
    </source>
</reference>
<dbReference type="RefSeq" id="WP_147460067.1">
    <property type="nucleotide sequence ID" value="NZ_RCDD01000002.1"/>
</dbReference>
<organism evidence="1 2">
    <name type="scientific">Actinokineospora cianjurensis</name>
    <dbReference type="NCBI Taxonomy" id="585224"/>
    <lineage>
        <taxon>Bacteria</taxon>
        <taxon>Bacillati</taxon>
        <taxon>Actinomycetota</taxon>
        <taxon>Actinomycetes</taxon>
        <taxon>Pseudonocardiales</taxon>
        <taxon>Pseudonocardiaceae</taxon>
        <taxon>Actinokineospora</taxon>
    </lineage>
</organism>
<comment type="caution">
    <text evidence="1">The sequence shown here is derived from an EMBL/GenBank/DDBJ whole genome shotgun (WGS) entry which is preliminary data.</text>
</comment>
<keyword evidence="2" id="KW-1185">Reference proteome</keyword>
<gene>
    <name evidence="1" type="ORF">CLV68_3892</name>
</gene>
<dbReference type="AlphaFoldDB" id="A0A421B514"/>
<accession>A0A421B514</accession>
<name>A0A421B514_9PSEU</name>